<dbReference type="EMBL" id="AOJE01000005">
    <property type="protein sequence ID" value="ELZ43552.1"/>
    <property type="molecule type" value="Genomic_DNA"/>
</dbReference>
<dbReference type="PATRIC" id="fig|1227484.4.peg.102"/>
<keyword evidence="1" id="KW-0472">Membrane</keyword>
<accession>M0E9L1</accession>
<dbReference type="OrthoDB" id="329226at2157"/>
<feature type="transmembrane region" description="Helical" evidence="1">
    <location>
        <begin position="42"/>
        <end position="64"/>
    </location>
</feature>
<proteinExistence type="predicted"/>
<dbReference type="eggNOG" id="ENOG502N60J">
    <property type="taxonomic scope" value="Archaea"/>
</dbReference>
<dbReference type="RefSeq" id="WP_004045791.1">
    <property type="nucleotide sequence ID" value="NZ_AOJE01000005.1"/>
</dbReference>
<sequence length="69" mass="7354">MRVPNPSLSEYAINTAVVVLTLAVLQYTGWLSDDPAGLDPAFLIAVAVMFPAFSYLIALVVANVRSNGE</sequence>
<evidence type="ECO:0000313" key="2">
    <source>
        <dbReference type="EMBL" id="ELZ43552.1"/>
    </source>
</evidence>
<organism evidence="2 3">
    <name type="scientific">Halorubrum saccharovorum DSM 1137</name>
    <dbReference type="NCBI Taxonomy" id="1227484"/>
    <lineage>
        <taxon>Archaea</taxon>
        <taxon>Methanobacteriati</taxon>
        <taxon>Methanobacteriota</taxon>
        <taxon>Stenosarchaea group</taxon>
        <taxon>Halobacteria</taxon>
        <taxon>Halobacteriales</taxon>
        <taxon>Haloferacaceae</taxon>
        <taxon>Halorubrum</taxon>
    </lineage>
</organism>
<evidence type="ECO:0000313" key="3">
    <source>
        <dbReference type="Proteomes" id="UP000011514"/>
    </source>
</evidence>
<dbReference type="AlphaFoldDB" id="M0E9L1"/>
<dbReference type="STRING" id="1227484.C471_00510"/>
<dbReference type="Proteomes" id="UP000011514">
    <property type="component" value="Unassembled WGS sequence"/>
</dbReference>
<name>M0E9L1_9EURY</name>
<keyword evidence="1" id="KW-1133">Transmembrane helix</keyword>
<comment type="caution">
    <text evidence="2">The sequence shown here is derived from an EMBL/GenBank/DDBJ whole genome shotgun (WGS) entry which is preliminary data.</text>
</comment>
<keyword evidence="1" id="KW-0812">Transmembrane</keyword>
<feature type="transmembrane region" description="Helical" evidence="1">
    <location>
        <begin position="12"/>
        <end position="30"/>
    </location>
</feature>
<protein>
    <submittedName>
        <fullName evidence="2">Uncharacterized protein</fullName>
    </submittedName>
</protein>
<evidence type="ECO:0000256" key="1">
    <source>
        <dbReference type="SAM" id="Phobius"/>
    </source>
</evidence>
<gene>
    <name evidence="2" type="ORF">C471_00510</name>
</gene>
<reference evidence="2 3" key="1">
    <citation type="journal article" date="2014" name="PLoS Genet.">
        <title>Phylogenetically driven sequencing of extremely halophilic archaea reveals strategies for static and dynamic osmo-response.</title>
        <authorList>
            <person name="Becker E.A."/>
            <person name="Seitzer P.M."/>
            <person name="Tritt A."/>
            <person name="Larsen D."/>
            <person name="Krusor M."/>
            <person name="Yao A.I."/>
            <person name="Wu D."/>
            <person name="Madern D."/>
            <person name="Eisen J.A."/>
            <person name="Darling A.E."/>
            <person name="Facciotti M.T."/>
        </authorList>
    </citation>
    <scope>NUCLEOTIDE SEQUENCE [LARGE SCALE GENOMIC DNA]</scope>
    <source>
        <strain evidence="2 3">DSM 1137</strain>
    </source>
</reference>
<keyword evidence="3" id="KW-1185">Reference proteome</keyword>